<dbReference type="InterPro" id="IPR036286">
    <property type="entry name" value="LexA/Signal_pep-like_sf"/>
</dbReference>
<dbReference type="SUPFAM" id="SSF51306">
    <property type="entry name" value="LexA/Signal peptidase"/>
    <property type="match status" value="1"/>
</dbReference>
<dbReference type="EMBL" id="PFBX01000025">
    <property type="protein sequence ID" value="PIT87505.1"/>
    <property type="molecule type" value="Genomic_DNA"/>
</dbReference>
<dbReference type="Pfam" id="PF00717">
    <property type="entry name" value="Peptidase_S24"/>
    <property type="match status" value="1"/>
</dbReference>
<dbReference type="Proteomes" id="UP000231183">
    <property type="component" value="Unassembled WGS sequence"/>
</dbReference>
<organism evidence="3 4">
    <name type="scientific">Candidatus Magasanikbacteria bacterium CG10_big_fil_rev_8_21_14_0_10_40_10</name>
    <dbReference type="NCBI Taxonomy" id="1974648"/>
    <lineage>
        <taxon>Bacteria</taxon>
        <taxon>Candidatus Magasanikiibacteriota</taxon>
    </lineage>
</organism>
<name>A0A2M6W454_9BACT</name>
<dbReference type="InterPro" id="IPR050077">
    <property type="entry name" value="LexA_repressor"/>
</dbReference>
<reference evidence="4" key="1">
    <citation type="submission" date="2017-09" db="EMBL/GenBank/DDBJ databases">
        <title>Depth-based differentiation of microbial function through sediment-hosted aquifers and enrichment of novel symbionts in the deep terrestrial subsurface.</title>
        <authorList>
            <person name="Probst A.J."/>
            <person name="Ladd B."/>
            <person name="Jarett J.K."/>
            <person name="Geller-Mcgrath D.E."/>
            <person name="Sieber C.M.K."/>
            <person name="Emerson J.B."/>
            <person name="Anantharaman K."/>
            <person name="Thomas B.C."/>
            <person name="Malmstrom R."/>
            <person name="Stieglmeier M."/>
            <person name="Klingl A."/>
            <person name="Woyke T."/>
            <person name="Ryan C.M."/>
            <person name="Banfield J.F."/>
        </authorList>
    </citation>
    <scope>NUCLEOTIDE SEQUENCE [LARGE SCALE GENOMIC DNA]</scope>
</reference>
<evidence type="ECO:0000313" key="3">
    <source>
        <dbReference type="EMBL" id="PIT87505.1"/>
    </source>
</evidence>
<evidence type="ECO:0000313" key="4">
    <source>
        <dbReference type="Proteomes" id="UP000231183"/>
    </source>
</evidence>
<dbReference type="Pfam" id="PF09848">
    <property type="entry name" value="SLFN-g3_helicase"/>
    <property type="match status" value="1"/>
</dbReference>
<dbReference type="InterPro" id="IPR015927">
    <property type="entry name" value="Peptidase_S24_S26A/B/C"/>
</dbReference>
<feature type="domain" description="Schlafen group 3-like DNA/RNA helicase" evidence="2">
    <location>
        <begin position="3"/>
        <end position="252"/>
    </location>
</feature>
<evidence type="ECO:0008006" key="5">
    <source>
        <dbReference type="Google" id="ProtNLM"/>
    </source>
</evidence>
<proteinExistence type="predicted"/>
<dbReference type="PANTHER" id="PTHR33516:SF2">
    <property type="entry name" value="LEXA REPRESSOR-RELATED"/>
    <property type="match status" value="1"/>
</dbReference>
<dbReference type="CDD" id="cd06529">
    <property type="entry name" value="S24_LexA-like"/>
    <property type="match status" value="1"/>
</dbReference>
<comment type="caution">
    <text evidence="3">The sequence shown here is derived from an EMBL/GenBank/DDBJ whole genome shotgun (WGS) entry which is preliminary data.</text>
</comment>
<protein>
    <recommendedName>
        <fullName evidence="5">Peptidase S24/S26A/S26B/S26C domain-containing protein</fullName>
    </recommendedName>
</protein>
<dbReference type="Gene3D" id="2.10.109.10">
    <property type="entry name" value="Umud Fragment, subunit A"/>
    <property type="match status" value="1"/>
</dbReference>
<gene>
    <name evidence="3" type="ORF">COU31_02585</name>
</gene>
<dbReference type="AlphaFoldDB" id="A0A2M6W454"/>
<evidence type="ECO:0000259" key="2">
    <source>
        <dbReference type="Pfam" id="PF09848"/>
    </source>
</evidence>
<dbReference type="PANTHER" id="PTHR33516">
    <property type="entry name" value="LEXA REPRESSOR"/>
    <property type="match status" value="1"/>
</dbReference>
<feature type="domain" description="Peptidase S24/S26A/S26B/S26C" evidence="1">
    <location>
        <begin position="288"/>
        <end position="402"/>
    </location>
</feature>
<dbReference type="InterPro" id="IPR018647">
    <property type="entry name" value="SLFN_3-like_DNA/RNA_helicase"/>
</dbReference>
<accession>A0A2M6W454</accession>
<sequence length="412" mass="46326">MWSGTPQIRELIQTSKIGVFFIDDNQNVRPNETGSAEYIKDTAVEMEYEVHEYELEAQFRCSGSEAFVNWINNTFGIKRTANVIWDQKEEFDFQIVDSPQELYKKITQKNAEKQGSARLVAGFCWPWSKPNSDGTLVNDVRIGDFQMPWEGKDGYKLAPGIPPASLWPDDPNGVNQIGSIYTIQGFEFDYVGVIIGPDLIYNFENQIWIALKEKSADSVVKRSGDKLVDLLKNTYRVLLTRGMKGCYVYFIDKETEKFFKSRIETGESYRRYDASVLSPITIGTVRIPLVGLAPCGNPLLGEENIEEYIPVPKAKLRPGAKYFIVRAQGDSMNLAGIEDGDLLLCRYGEKGETGDRVVALLGGENVTIKEYGPRKKGVRLLLPKSNNKKHKPITPGEGDSIQGIVQEVLKRS</sequence>
<dbReference type="InterPro" id="IPR039418">
    <property type="entry name" value="LexA-like"/>
</dbReference>
<evidence type="ECO:0000259" key="1">
    <source>
        <dbReference type="Pfam" id="PF00717"/>
    </source>
</evidence>